<dbReference type="AlphaFoldDB" id="A0A0F8ZNG0"/>
<name>A0A0F8ZNG0_9ZZZZ</name>
<gene>
    <name evidence="1" type="ORF">LCGC14_2673590</name>
</gene>
<reference evidence="1" key="1">
    <citation type="journal article" date="2015" name="Nature">
        <title>Complex archaea that bridge the gap between prokaryotes and eukaryotes.</title>
        <authorList>
            <person name="Spang A."/>
            <person name="Saw J.H."/>
            <person name="Jorgensen S.L."/>
            <person name="Zaremba-Niedzwiedzka K."/>
            <person name="Martijn J."/>
            <person name="Lind A.E."/>
            <person name="van Eijk R."/>
            <person name="Schleper C."/>
            <person name="Guy L."/>
            <person name="Ettema T.J."/>
        </authorList>
    </citation>
    <scope>NUCLEOTIDE SEQUENCE</scope>
</reference>
<protein>
    <submittedName>
        <fullName evidence="1">Uncharacterized protein</fullName>
    </submittedName>
</protein>
<evidence type="ECO:0000313" key="1">
    <source>
        <dbReference type="EMBL" id="KKK95363.1"/>
    </source>
</evidence>
<dbReference type="EMBL" id="LAZR01046944">
    <property type="protein sequence ID" value="KKK95363.1"/>
    <property type="molecule type" value="Genomic_DNA"/>
</dbReference>
<organism evidence="1">
    <name type="scientific">marine sediment metagenome</name>
    <dbReference type="NCBI Taxonomy" id="412755"/>
    <lineage>
        <taxon>unclassified sequences</taxon>
        <taxon>metagenomes</taxon>
        <taxon>ecological metagenomes</taxon>
    </lineage>
</organism>
<comment type="caution">
    <text evidence="1">The sequence shown here is derived from an EMBL/GenBank/DDBJ whole genome shotgun (WGS) entry which is preliminary data.</text>
</comment>
<proteinExistence type="predicted"/>
<sequence length="76" mass="8380">MNAYRIEHHTGNGRHGQAIDFATVQAVDAETALRSVMAEIAYWHVETRNADNATALDLRTVEAGAYNAYIAEPVYS</sequence>
<accession>A0A0F8ZNG0</accession>